<dbReference type="EMBL" id="MU266392">
    <property type="protein sequence ID" value="KAH7925948.1"/>
    <property type="molecule type" value="Genomic_DNA"/>
</dbReference>
<protein>
    <submittedName>
        <fullName evidence="1">Uncharacterized protein</fullName>
    </submittedName>
</protein>
<evidence type="ECO:0000313" key="2">
    <source>
        <dbReference type="Proteomes" id="UP000790709"/>
    </source>
</evidence>
<proteinExistence type="predicted"/>
<keyword evidence="2" id="KW-1185">Reference proteome</keyword>
<evidence type="ECO:0000313" key="1">
    <source>
        <dbReference type="EMBL" id="KAH7925948.1"/>
    </source>
</evidence>
<dbReference type="Proteomes" id="UP000790709">
    <property type="component" value="Unassembled WGS sequence"/>
</dbReference>
<comment type="caution">
    <text evidence="1">The sequence shown here is derived from an EMBL/GenBank/DDBJ whole genome shotgun (WGS) entry which is preliminary data.</text>
</comment>
<accession>A0ACB8BM73</accession>
<organism evidence="1 2">
    <name type="scientific">Leucogyrophana mollusca</name>
    <dbReference type="NCBI Taxonomy" id="85980"/>
    <lineage>
        <taxon>Eukaryota</taxon>
        <taxon>Fungi</taxon>
        <taxon>Dikarya</taxon>
        <taxon>Basidiomycota</taxon>
        <taxon>Agaricomycotina</taxon>
        <taxon>Agaricomycetes</taxon>
        <taxon>Agaricomycetidae</taxon>
        <taxon>Boletales</taxon>
        <taxon>Boletales incertae sedis</taxon>
        <taxon>Leucogyrophana</taxon>
    </lineage>
</organism>
<name>A0ACB8BM73_9AGAM</name>
<gene>
    <name evidence="1" type="ORF">BV22DRAFT_398883</name>
</gene>
<reference evidence="1" key="1">
    <citation type="journal article" date="2021" name="New Phytol.">
        <title>Evolutionary innovations through gain and loss of genes in the ectomycorrhizal Boletales.</title>
        <authorList>
            <person name="Wu G."/>
            <person name="Miyauchi S."/>
            <person name="Morin E."/>
            <person name="Kuo A."/>
            <person name="Drula E."/>
            <person name="Varga T."/>
            <person name="Kohler A."/>
            <person name="Feng B."/>
            <person name="Cao Y."/>
            <person name="Lipzen A."/>
            <person name="Daum C."/>
            <person name="Hundley H."/>
            <person name="Pangilinan J."/>
            <person name="Johnson J."/>
            <person name="Barry K."/>
            <person name="LaButti K."/>
            <person name="Ng V."/>
            <person name="Ahrendt S."/>
            <person name="Min B."/>
            <person name="Choi I.G."/>
            <person name="Park H."/>
            <person name="Plett J.M."/>
            <person name="Magnuson J."/>
            <person name="Spatafora J.W."/>
            <person name="Nagy L.G."/>
            <person name="Henrissat B."/>
            <person name="Grigoriev I.V."/>
            <person name="Yang Z.L."/>
            <person name="Xu J."/>
            <person name="Martin F.M."/>
        </authorList>
    </citation>
    <scope>NUCLEOTIDE SEQUENCE</scope>
    <source>
        <strain evidence="1">KUC20120723A-06</strain>
    </source>
</reference>
<sequence length="750" mass="84212">MSSGDEDFEENGRASSSSQSPRPREVQKIRSGGSTRTACDECRRKKIRCNRLQVTAGAPCSHCRSHNLDCAVTQSQHPPTSYIKTLQGRLEQLEKVLEERLQTSAPSARDVGRATINPPTPPSLFDHTAAIADSDDEDEISTDVWRRLERVPANPMQRHFFGKSSNIKFIDEVFDMRKAYVGNRVLQSQNRSHASRLQNDGYLPWERELEITTPPEYVFPDDDLGMNLVDLYFEHVNIMSPFLHRPTFVQKVRNGVHLRDSAFGAVYLLVCAVGSRFSDDPRVLVDDMAPEHSCGWIFFNQVELEHKTFHAPARLEDIQAYCLSALFLQGTCSGESCWAVIGIAIRLAQEVGAHRRKIYRSRTSIETELWKRVFWVLISFDSFMSSYLGRPCAVNDEDLDLEPPIECDDEYWPHPNGPAQHESFKQPPDKPSSLAFFTHFLKLNEIIALALRTIYTTNKSKTLLGHGGLREMGNVVAKLDSALEKWVDALPDHLRWDPSQRNVTFVRQSCALNTLYCYVRIVVHRPFIPSPRKSSPLPLASLAVCTSAARLCSQILAGYLKTSGGALPEVQLGSFTSGVFLLLDLWDRKRSGTLADSTQEMEEVQTCMSALQLCEKRWRGAGSLCQKLQDLALVTQPDDGGTVGHQPPAALDEMFFEQMANQFTGRYPPTPSSRSTMPTGGRWNFTDDPSMDDINPAYSALSVPYPPQPLGLSGSNVTDTVWCHPLTGENWEGDNDMHQNFALSRFWCSS</sequence>